<dbReference type="Pfam" id="PF05056">
    <property type="entry name" value="DUF674"/>
    <property type="match status" value="1"/>
</dbReference>
<dbReference type="InterPro" id="IPR007750">
    <property type="entry name" value="DUF674"/>
</dbReference>
<proteinExistence type="predicted"/>
<evidence type="ECO:0000313" key="2">
    <source>
        <dbReference type="Proteomes" id="UP000323000"/>
    </source>
</evidence>
<dbReference type="PANTHER" id="PTHR33103">
    <property type="entry name" value="OS01G0153900 PROTEIN"/>
    <property type="match status" value="1"/>
</dbReference>
<protein>
    <recommendedName>
        <fullName evidence="3">DUF674 domain-containing protein</fullName>
    </recommendedName>
</protein>
<reference evidence="2" key="1">
    <citation type="journal article" date="2019" name="Gigascience">
        <title>De novo genome assembly of the endangered Acer yangbiense, a plant species with extremely small populations endemic to Yunnan Province, China.</title>
        <authorList>
            <person name="Yang J."/>
            <person name="Wariss H.M."/>
            <person name="Tao L."/>
            <person name="Zhang R."/>
            <person name="Yun Q."/>
            <person name="Hollingsworth P."/>
            <person name="Dao Z."/>
            <person name="Luo G."/>
            <person name="Guo H."/>
            <person name="Ma Y."/>
            <person name="Sun W."/>
        </authorList>
    </citation>
    <scope>NUCLEOTIDE SEQUENCE [LARGE SCALE GENOMIC DNA]</scope>
    <source>
        <strain evidence="2">cv. Malutang</strain>
    </source>
</reference>
<dbReference type="Proteomes" id="UP000323000">
    <property type="component" value="Chromosome 12"/>
</dbReference>
<dbReference type="PANTHER" id="PTHR33103:SF19">
    <property type="entry name" value="OS09G0544700 PROTEIN"/>
    <property type="match status" value="1"/>
</dbReference>
<dbReference type="EMBL" id="VAHF01000012">
    <property type="protein sequence ID" value="TXG49696.1"/>
    <property type="molecule type" value="Genomic_DNA"/>
</dbReference>
<comment type="caution">
    <text evidence="1">The sequence shown here is derived from an EMBL/GenBank/DDBJ whole genome shotgun (WGS) entry which is preliminary data.</text>
</comment>
<gene>
    <name evidence="1" type="ORF">EZV62_025571</name>
</gene>
<dbReference type="AlphaFoldDB" id="A0A5C7H092"/>
<sequence length="236" mass="26666">MALPPHKMKLKLFVDIKAKKVLFAEAGKDFIDFLIYLLSLPLGTVVSLLKEENMMESLGSLCESVKNLPSGYWQPNQSNSLVLKPRCLFDSNRIPLKLSKMGFFYPQIYYCSSDTYMTDVPNLPCPLCKLTMTSRFYTYVGPSHMNSPELPDDGGFVKGMVTYIVTDNLEFKSMTTKEFCTLLNKLSIKDVTELDEVVVEIVPDEGLKLLKASMECMTVLTSVFFEDIGKQKTTQN</sequence>
<keyword evidence="2" id="KW-1185">Reference proteome</keyword>
<accession>A0A5C7H092</accession>
<evidence type="ECO:0008006" key="3">
    <source>
        <dbReference type="Google" id="ProtNLM"/>
    </source>
</evidence>
<organism evidence="1 2">
    <name type="scientific">Acer yangbiense</name>
    <dbReference type="NCBI Taxonomy" id="1000413"/>
    <lineage>
        <taxon>Eukaryota</taxon>
        <taxon>Viridiplantae</taxon>
        <taxon>Streptophyta</taxon>
        <taxon>Embryophyta</taxon>
        <taxon>Tracheophyta</taxon>
        <taxon>Spermatophyta</taxon>
        <taxon>Magnoliopsida</taxon>
        <taxon>eudicotyledons</taxon>
        <taxon>Gunneridae</taxon>
        <taxon>Pentapetalae</taxon>
        <taxon>rosids</taxon>
        <taxon>malvids</taxon>
        <taxon>Sapindales</taxon>
        <taxon>Sapindaceae</taxon>
        <taxon>Hippocastanoideae</taxon>
        <taxon>Acereae</taxon>
        <taxon>Acer</taxon>
    </lineage>
</organism>
<name>A0A5C7H092_9ROSI</name>
<evidence type="ECO:0000313" key="1">
    <source>
        <dbReference type="EMBL" id="TXG49696.1"/>
    </source>
</evidence>
<dbReference type="OrthoDB" id="2014278at2759"/>